<evidence type="ECO:0000256" key="3">
    <source>
        <dbReference type="ARBA" id="ARBA00022679"/>
    </source>
</evidence>
<evidence type="ECO:0000256" key="2">
    <source>
        <dbReference type="ARBA" id="ARBA00022516"/>
    </source>
</evidence>
<sequence length="253" mass="27898">MTAQTAKPRRSARRLKTAITRRPELIEAAQRLRYRVFSEEYGSNLGAKVPGLDADDFDTVCDHLIVTDGDSGELVATTRILHQADIAAVGGFYSAGEFDLAALTQLPGAVAELGRTCVHPDYRNGATISLLWSAVAEYLVAHNVDYLIGCASISMADGGLKAWRIARHLQREYLADDGIRVTPRRELPHLTHTVDDDRPVDVPPLLKAYMRLGARVCGEPCWDPEFRCADLLVLLEVNNLAARYSRHFLGKAS</sequence>
<dbReference type="PANTHER" id="PTHR37323">
    <property type="entry name" value="GCN5-RELATED N-ACETYLTRANSFERASE"/>
    <property type="match status" value="1"/>
</dbReference>
<dbReference type="InterPro" id="IPR016181">
    <property type="entry name" value="Acyl_CoA_acyltransferase"/>
</dbReference>
<dbReference type="GO" id="GO:0016746">
    <property type="term" value="F:acyltransferase activity"/>
    <property type="evidence" value="ECO:0007669"/>
    <property type="project" value="UniProtKB-KW"/>
</dbReference>
<dbReference type="SUPFAM" id="SSF55729">
    <property type="entry name" value="Acyl-CoA N-acyltransferases (Nat)"/>
    <property type="match status" value="1"/>
</dbReference>
<dbReference type="Pfam" id="PF13444">
    <property type="entry name" value="Acetyltransf_5"/>
    <property type="match status" value="1"/>
</dbReference>
<keyword evidence="4" id="KW-0443">Lipid metabolism</keyword>
<name>A0ABU5NUI1_9GAMM</name>
<comment type="pathway">
    <text evidence="1">Lipid metabolism.</text>
</comment>
<evidence type="ECO:0000256" key="6">
    <source>
        <dbReference type="ARBA" id="ARBA00038095"/>
    </source>
</evidence>
<comment type="similarity">
    <text evidence="6">Belongs to the acetyltransferase family. OlsB subfamily.</text>
</comment>
<dbReference type="Gene3D" id="3.40.630.30">
    <property type="match status" value="1"/>
</dbReference>
<evidence type="ECO:0000256" key="1">
    <source>
        <dbReference type="ARBA" id="ARBA00005189"/>
    </source>
</evidence>
<keyword evidence="12" id="KW-1185">Reference proteome</keyword>
<proteinExistence type="inferred from homology"/>
<evidence type="ECO:0000256" key="8">
    <source>
        <dbReference type="ARBA" id="ARBA00039866"/>
    </source>
</evidence>
<accession>A0ABU5NUI1</accession>
<comment type="caution">
    <text evidence="11">The sequence shown here is derived from an EMBL/GenBank/DDBJ whole genome shotgun (WGS) entry which is preliminary data.</text>
</comment>
<dbReference type="InterPro" id="IPR052351">
    <property type="entry name" value="Ornithine_N-alpha-AT"/>
</dbReference>
<dbReference type="PANTHER" id="PTHR37323:SF1">
    <property type="entry name" value="L-ORNITHINE N(ALPHA)-ACYLTRANSFERASE"/>
    <property type="match status" value="1"/>
</dbReference>
<evidence type="ECO:0000256" key="9">
    <source>
        <dbReference type="ARBA" id="ARBA00045724"/>
    </source>
</evidence>
<reference evidence="11 12" key="1">
    <citation type="submission" date="2023-12" db="EMBL/GenBank/DDBJ databases">
        <title>Marinobacter qingdaonensis sp. nov., isolated from the intertidal sediment of Qingdao, PR China.</title>
        <authorList>
            <person name="Li Y."/>
        </authorList>
    </citation>
    <scope>NUCLEOTIDE SEQUENCE [LARGE SCALE GENOMIC DNA]</scope>
    <source>
        <strain evidence="11 12">ASW11-75</strain>
    </source>
</reference>
<keyword evidence="5 11" id="KW-0012">Acyltransferase</keyword>
<evidence type="ECO:0000256" key="7">
    <source>
        <dbReference type="ARBA" id="ARBA00039058"/>
    </source>
</evidence>
<dbReference type="EC" id="2.3.2.30" evidence="7"/>
<keyword evidence="2" id="KW-0444">Lipid biosynthesis</keyword>
<evidence type="ECO:0000256" key="4">
    <source>
        <dbReference type="ARBA" id="ARBA00023098"/>
    </source>
</evidence>
<evidence type="ECO:0000313" key="11">
    <source>
        <dbReference type="EMBL" id="MEA1079461.1"/>
    </source>
</evidence>
<protein>
    <recommendedName>
        <fullName evidence="8">L-ornithine N(alpha)-acyltransferase</fullName>
        <ecNumber evidence="7">2.3.2.30</ecNumber>
    </recommendedName>
</protein>
<comment type="function">
    <text evidence="9">Catalyzes the first step in the biosynthesis of ornithine lipids, which are phosphorus-free membrane lipids. Catalyzes the 3-hydroxyacyl-acyl carrier protein-dependent acylation of ornithine to form lyso-ornithine lipid (LOL).</text>
</comment>
<evidence type="ECO:0000256" key="10">
    <source>
        <dbReference type="ARBA" id="ARBA00047785"/>
    </source>
</evidence>
<comment type="catalytic activity">
    <reaction evidence="10">
        <text>a (3R)-hydroxyacyl-[ACP] + L-ornithine = a lyso-ornithine lipid + holo-[ACP] + H(+)</text>
        <dbReference type="Rhea" id="RHEA:20633"/>
        <dbReference type="Rhea" id="RHEA-COMP:9685"/>
        <dbReference type="Rhea" id="RHEA-COMP:9945"/>
        <dbReference type="ChEBI" id="CHEBI:15378"/>
        <dbReference type="ChEBI" id="CHEBI:46911"/>
        <dbReference type="ChEBI" id="CHEBI:64479"/>
        <dbReference type="ChEBI" id="CHEBI:78827"/>
        <dbReference type="ChEBI" id="CHEBI:138482"/>
        <dbReference type="EC" id="2.3.2.30"/>
    </reaction>
    <physiologicalReaction direction="left-to-right" evidence="10">
        <dbReference type="Rhea" id="RHEA:20634"/>
    </physiologicalReaction>
</comment>
<organism evidence="11 12">
    <name type="scientific">Marinobacter qingdaonensis</name>
    <dbReference type="NCBI Taxonomy" id="3108486"/>
    <lineage>
        <taxon>Bacteria</taxon>
        <taxon>Pseudomonadati</taxon>
        <taxon>Pseudomonadota</taxon>
        <taxon>Gammaproteobacteria</taxon>
        <taxon>Pseudomonadales</taxon>
        <taxon>Marinobacteraceae</taxon>
        <taxon>Marinobacter</taxon>
    </lineage>
</organism>
<evidence type="ECO:0000256" key="5">
    <source>
        <dbReference type="ARBA" id="ARBA00023315"/>
    </source>
</evidence>
<evidence type="ECO:0000313" key="12">
    <source>
        <dbReference type="Proteomes" id="UP001305746"/>
    </source>
</evidence>
<gene>
    <name evidence="11" type="ORF">U5822_02185</name>
</gene>
<dbReference type="RefSeq" id="WP_322853983.1">
    <property type="nucleotide sequence ID" value="NZ_JAYDCJ010000001.1"/>
</dbReference>
<dbReference type="EMBL" id="JAYDCJ010000001">
    <property type="protein sequence ID" value="MEA1079461.1"/>
    <property type="molecule type" value="Genomic_DNA"/>
</dbReference>
<keyword evidence="3 11" id="KW-0808">Transferase</keyword>
<dbReference type="Proteomes" id="UP001305746">
    <property type="component" value="Unassembled WGS sequence"/>
</dbReference>